<organism evidence="1 2">
    <name type="scientific">Persea americana</name>
    <name type="common">Avocado</name>
    <dbReference type="NCBI Taxonomy" id="3435"/>
    <lineage>
        <taxon>Eukaryota</taxon>
        <taxon>Viridiplantae</taxon>
        <taxon>Streptophyta</taxon>
        <taxon>Embryophyta</taxon>
        <taxon>Tracheophyta</taxon>
        <taxon>Spermatophyta</taxon>
        <taxon>Magnoliopsida</taxon>
        <taxon>Magnoliidae</taxon>
        <taxon>Laurales</taxon>
        <taxon>Lauraceae</taxon>
        <taxon>Persea</taxon>
    </lineage>
</organism>
<dbReference type="Proteomes" id="UP001234297">
    <property type="component" value="Chromosome 12"/>
</dbReference>
<reference evidence="1 2" key="1">
    <citation type="journal article" date="2022" name="Hortic Res">
        <title>A haplotype resolved chromosomal level avocado genome allows analysis of novel avocado genes.</title>
        <authorList>
            <person name="Nath O."/>
            <person name="Fletcher S.J."/>
            <person name="Hayward A."/>
            <person name="Shaw L.M."/>
            <person name="Masouleh A.K."/>
            <person name="Furtado A."/>
            <person name="Henry R.J."/>
            <person name="Mitter N."/>
        </authorList>
    </citation>
    <scope>NUCLEOTIDE SEQUENCE [LARGE SCALE GENOMIC DNA]</scope>
    <source>
        <strain evidence="2">cv. Hass</strain>
    </source>
</reference>
<gene>
    <name evidence="1" type="ORF">MRB53_035938</name>
</gene>
<dbReference type="EMBL" id="CM056820">
    <property type="protein sequence ID" value="KAJ8616566.1"/>
    <property type="molecule type" value="Genomic_DNA"/>
</dbReference>
<accession>A0ACC2K6B5</accession>
<evidence type="ECO:0000313" key="1">
    <source>
        <dbReference type="EMBL" id="KAJ8616566.1"/>
    </source>
</evidence>
<comment type="caution">
    <text evidence="1">The sequence shown here is derived from an EMBL/GenBank/DDBJ whole genome shotgun (WGS) entry which is preliminary data.</text>
</comment>
<keyword evidence="2" id="KW-1185">Reference proteome</keyword>
<name>A0ACC2K6B5_PERAE</name>
<proteinExistence type="predicted"/>
<sequence length="177" mass="19205">MGTSCLLNFGPDSLELETDNFVSVDEYFRLDFGINLVSQTVDKWGIVSRCHSGESWRCRLLRCKPPLPSFISPSLQGLLLLQSSVNSACKGLTTFWFLLQHLPNHQDRGQTIQPAHCNSSTQASSDGMFFSAAALPQSMGSPKASSTSAIKDKQSSLHIVIQVPSPKASSTSAIKVC</sequence>
<protein>
    <submittedName>
        <fullName evidence="1">Uncharacterized protein</fullName>
    </submittedName>
</protein>
<evidence type="ECO:0000313" key="2">
    <source>
        <dbReference type="Proteomes" id="UP001234297"/>
    </source>
</evidence>